<accession>A0A851GQH7</accession>
<evidence type="ECO:0000313" key="5">
    <source>
        <dbReference type="Proteomes" id="UP000557872"/>
    </source>
</evidence>
<dbReference type="SMART" id="SM01217">
    <property type="entry name" value="Fn3_like"/>
    <property type="match status" value="1"/>
</dbReference>
<dbReference type="SUPFAM" id="SSF51445">
    <property type="entry name" value="(Trans)glycosidases"/>
    <property type="match status" value="1"/>
</dbReference>
<dbReference type="PANTHER" id="PTHR42715:SF10">
    <property type="entry name" value="BETA-GLUCOSIDASE"/>
    <property type="match status" value="1"/>
</dbReference>
<dbReference type="SMART" id="SM00758">
    <property type="entry name" value="PA14"/>
    <property type="match status" value="1"/>
</dbReference>
<dbReference type="Gene3D" id="3.20.20.300">
    <property type="entry name" value="Glycoside hydrolase, family 3, N-terminal domain"/>
    <property type="match status" value="1"/>
</dbReference>
<dbReference type="AlphaFoldDB" id="A0A851GQH7"/>
<dbReference type="GO" id="GO:0005975">
    <property type="term" value="P:carbohydrate metabolic process"/>
    <property type="evidence" value="ECO:0007669"/>
    <property type="project" value="InterPro"/>
</dbReference>
<dbReference type="InterPro" id="IPR017853">
    <property type="entry name" value="GH"/>
</dbReference>
<dbReference type="InterPro" id="IPR002772">
    <property type="entry name" value="Glyco_hydro_3_C"/>
</dbReference>
<dbReference type="InterPro" id="IPR001764">
    <property type="entry name" value="Glyco_hydro_3_N"/>
</dbReference>
<dbReference type="GO" id="GO:0008422">
    <property type="term" value="F:beta-glucosidase activity"/>
    <property type="evidence" value="ECO:0007669"/>
    <property type="project" value="UniProtKB-ARBA"/>
</dbReference>
<dbReference type="InterPro" id="IPR013783">
    <property type="entry name" value="Ig-like_fold"/>
</dbReference>
<organism evidence="4 5">
    <name type="scientific">Oceaniferula marina</name>
    <dbReference type="NCBI Taxonomy" id="2748318"/>
    <lineage>
        <taxon>Bacteria</taxon>
        <taxon>Pseudomonadati</taxon>
        <taxon>Verrucomicrobiota</taxon>
        <taxon>Verrucomicrobiia</taxon>
        <taxon>Verrucomicrobiales</taxon>
        <taxon>Verrucomicrobiaceae</taxon>
        <taxon>Oceaniferula</taxon>
    </lineage>
</organism>
<evidence type="ECO:0000256" key="1">
    <source>
        <dbReference type="ARBA" id="ARBA00005336"/>
    </source>
</evidence>
<dbReference type="PRINTS" id="PR00133">
    <property type="entry name" value="GLHYDRLASE3"/>
</dbReference>
<protein>
    <submittedName>
        <fullName evidence="4">Glycoside hydrolase family 3 C-terminal domain-containing protein</fullName>
    </submittedName>
</protein>
<sequence length="748" mass="83069">NPQSAYEYGRLLAEEMLGEKRHWILGPGVNLMRTPLCGRNFEYFGEDPYLTGKTAVAYIQGVQSLDIAACIKHLAVNNQENHRYLSSSNVDERTLREMYLLPFEMAVKEGKTWSIMSAYNRVNGVYASEHKWLQETVAKKEWGFDGVMVSDWVAAHNAKACALGGLDLEMGTSLFGKEDGLVHLVKTSQLPMSVLDDKVRRMLRLMLRTHVIDPHMQPKGSVQTRAHQDTIRRLAAEGMVLLKNDRKVLPLNPTKIKKLLIVGPNAAKEHRGQGGSGGVMSPYEITPLQGIQNVLGDKVHYVAGYTYEGTSVIPSSMLKQPNGKPGLMGEYWNNKKFKGEPVERAPSLAINFRWGKAMFGLPSVPNMPTNNLSARWTGKFISPLTGKAKLGTCSDDGSRLWLDGKLVVDQWGDHGKQTVMQQIDLVAGKEYDIKIEYYDNGGDASLQLVWQDPTQNSEAAIAEARDADAVIFVGGTHHGYDSEGGWGQNTHDIPNLELIGPQAELISELAKVNKNLIVVLVNGSVVRMEQWIDQVPSVLEAWYGGQEAGNSIADLIFGKVNPSGKLSATFGKKLNDYACHAKETYPGKLGPLSADPHTNYTEGIFFGYRWFDQQNIEPRFPFGHGLSYTTFSVKTVGVRVVDASTKSPHVKVAVKVTNTGDREGAEVVQLYVGDKKSSLVRPEKELKRYRKVFLKQGESKTVILELDFRSFAFWDPSTKEWQVEAGEFHLMTGTSSKDIQSTKTITLE</sequence>
<dbReference type="InterPro" id="IPR037524">
    <property type="entry name" value="PA14/GLEYA"/>
</dbReference>
<dbReference type="PANTHER" id="PTHR42715">
    <property type="entry name" value="BETA-GLUCOSIDASE"/>
    <property type="match status" value="1"/>
</dbReference>
<reference evidence="4 5" key="1">
    <citation type="submission" date="2020-07" db="EMBL/GenBank/DDBJ databases">
        <title>Roseicoccus Jingziensis gen. nov., sp. nov., isolated from coastal seawater.</title>
        <authorList>
            <person name="Feng X."/>
        </authorList>
    </citation>
    <scope>NUCLEOTIDE SEQUENCE [LARGE SCALE GENOMIC DNA]</scope>
    <source>
        <strain evidence="4 5">N1E253</strain>
    </source>
</reference>
<dbReference type="InterPro" id="IPR011658">
    <property type="entry name" value="PA14_dom"/>
</dbReference>
<dbReference type="Gene3D" id="2.60.120.260">
    <property type="entry name" value="Galactose-binding domain-like"/>
    <property type="match status" value="1"/>
</dbReference>
<dbReference type="Pfam" id="PF01915">
    <property type="entry name" value="Glyco_hydro_3_C"/>
    <property type="match status" value="1"/>
</dbReference>
<comment type="caution">
    <text evidence="4">The sequence shown here is derived from an EMBL/GenBank/DDBJ whole genome shotgun (WGS) entry which is preliminary data.</text>
</comment>
<gene>
    <name evidence="4" type="ORF">HW115_16615</name>
</gene>
<dbReference type="Pfam" id="PF00933">
    <property type="entry name" value="Glyco_hydro_3"/>
    <property type="match status" value="1"/>
</dbReference>
<dbReference type="Gene3D" id="3.40.50.1700">
    <property type="entry name" value="Glycoside hydrolase family 3 C-terminal domain"/>
    <property type="match status" value="1"/>
</dbReference>
<dbReference type="InterPro" id="IPR036962">
    <property type="entry name" value="Glyco_hydro_3_N_sf"/>
</dbReference>
<dbReference type="RefSeq" id="WP_178934065.1">
    <property type="nucleotide sequence ID" value="NZ_JACBAZ010000008.1"/>
</dbReference>
<evidence type="ECO:0000259" key="3">
    <source>
        <dbReference type="PROSITE" id="PS51820"/>
    </source>
</evidence>
<dbReference type="Pfam" id="PF07691">
    <property type="entry name" value="PA14"/>
    <property type="match status" value="1"/>
</dbReference>
<dbReference type="Proteomes" id="UP000557872">
    <property type="component" value="Unassembled WGS sequence"/>
</dbReference>
<name>A0A851GQH7_9BACT</name>
<dbReference type="FunFam" id="2.60.40.10:FF:000495">
    <property type="entry name" value="Periplasmic beta-glucosidase"/>
    <property type="match status" value="1"/>
</dbReference>
<dbReference type="Pfam" id="PF14310">
    <property type="entry name" value="Fn3-like"/>
    <property type="match status" value="1"/>
</dbReference>
<dbReference type="InterPro" id="IPR026891">
    <property type="entry name" value="Fn3-like"/>
</dbReference>
<dbReference type="SUPFAM" id="SSF52279">
    <property type="entry name" value="Beta-D-glucan exohydrolase, C-terminal domain"/>
    <property type="match status" value="1"/>
</dbReference>
<dbReference type="EMBL" id="JACBAZ010000008">
    <property type="protein sequence ID" value="NWK57247.1"/>
    <property type="molecule type" value="Genomic_DNA"/>
</dbReference>
<evidence type="ECO:0000256" key="2">
    <source>
        <dbReference type="ARBA" id="ARBA00022801"/>
    </source>
</evidence>
<dbReference type="InterPro" id="IPR050288">
    <property type="entry name" value="Cellulose_deg_GH3"/>
</dbReference>
<feature type="non-terminal residue" evidence="4">
    <location>
        <position position="1"/>
    </location>
</feature>
<dbReference type="InterPro" id="IPR036881">
    <property type="entry name" value="Glyco_hydro_3_C_sf"/>
</dbReference>
<keyword evidence="2 4" id="KW-0378">Hydrolase</keyword>
<proteinExistence type="inferred from homology"/>
<feature type="domain" description="PA14" evidence="3">
    <location>
        <begin position="322"/>
        <end position="465"/>
    </location>
</feature>
<evidence type="ECO:0000313" key="4">
    <source>
        <dbReference type="EMBL" id="NWK57247.1"/>
    </source>
</evidence>
<comment type="similarity">
    <text evidence="1">Belongs to the glycosyl hydrolase 3 family.</text>
</comment>
<dbReference type="Gene3D" id="2.60.40.10">
    <property type="entry name" value="Immunoglobulins"/>
    <property type="match status" value="1"/>
</dbReference>
<keyword evidence="5" id="KW-1185">Reference proteome</keyword>
<dbReference type="PROSITE" id="PS51820">
    <property type="entry name" value="PA14"/>
    <property type="match status" value="1"/>
</dbReference>